<evidence type="ECO:0000313" key="4">
    <source>
        <dbReference type="Proteomes" id="UP000597338"/>
    </source>
</evidence>
<dbReference type="EMBL" id="BMIK01000026">
    <property type="protein sequence ID" value="GGC47148.1"/>
    <property type="molecule type" value="Genomic_DNA"/>
</dbReference>
<name>A0ABQ1MZ89_9SPHI</name>
<dbReference type="InterPro" id="IPR005184">
    <property type="entry name" value="DUF306_Meta_HslJ"/>
</dbReference>
<gene>
    <name evidence="3" type="ORF">GCM10011386_44110</name>
</gene>
<sequence>MSKFTYNMLNKVMKRSLLIVALAVVAAACDNTNTKNTSQQATVEEQVAADATDLFGKEWKLIELSGKAIQLDTTFNKEPHLIFNEETNRLNGNGGCNNFMGSFELKEGGGIELSQAGATMMACPNLELEGQFFDALEQTKSYRIEGNNLFLDNGKNEDLAKLTTE</sequence>
<reference evidence="4" key="1">
    <citation type="journal article" date="2019" name="Int. J. Syst. Evol. Microbiol.">
        <title>The Global Catalogue of Microorganisms (GCM) 10K type strain sequencing project: providing services to taxonomists for standard genome sequencing and annotation.</title>
        <authorList>
            <consortium name="The Broad Institute Genomics Platform"/>
            <consortium name="The Broad Institute Genome Sequencing Center for Infectious Disease"/>
            <person name="Wu L."/>
            <person name="Ma J."/>
        </authorList>
    </citation>
    <scope>NUCLEOTIDE SEQUENCE [LARGE SCALE GENOMIC DNA]</scope>
    <source>
        <strain evidence="4">CGMCC 1.15342</strain>
    </source>
</reference>
<dbReference type="Proteomes" id="UP000597338">
    <property type="component" value="Unassembled WGS sequence"/>
</dbReference>
<dbReference type="InterPro" id="IPR038670">
    <property type="entry name" value="HslJ-like_sf"/>
</dbReference>
<dbReference type="PROSITE" id="PS51257">
    <property type="entry name" value="PROKAR_LIPOPROTEIN"/>
    <property type="match status" value="1"/>
</dbReference>
<comment type="caution">
    <text evidence="3">The sequence shown here is derived from an EMBL/GenBank/DDBJ whole genome shotgun (WGS) entry which is preliminary data.</text>
</comment>
<evidence type="ECO:0000256" key="1">
    <source>
        <dbReference type="SAM" id="SignalP"/>
    </source>
</evidence>
<dbReference type="PANTHER" id="PTHR35535">
    <property type="entry name" value="HEAT SHOCK PROTEIN HSLJ"/>
    <property type="match status" value="1"/>
</dbReference>
<feature type="chain" id="PRO_5047202854" description="DUF306 domain-containing protein" evidence="1">
    <location>
        <begin position="27"/>
        <end position="165"/>
    </location>
</feature>
<keyword evidence="1" id="KW-0732">Signal</keyword>
<organism evidence="3 4">
    <name type="scientific">Parapedobacter defluvii</name>
    <dbReference type="NCBI Taxonomy" id="2045106"/>
    <lineage>
        <taxon>Bacteria</taxon>
        <taxon>Pseudomonadati</taxon>
        <taxon>Bacteroidota</taxon>
        <taxon>Sphingobacteriia</taxon>
        <taxon>Sphingobacteriales</taxon>
        <taxon>Sphingobacteriaceae</taxon>
        <taxon>Parapedobacter</taxon>
    </lineage>
</organism>
<proteinExistence type="predicted"/>
<evidence type="ECO:0000313" key="3">
    <source>
        <dbReference type="EMBL" id="GGC47148.1"/>
    </source>
</evidence>
<dbReference type="InterPro" id="IPR053147">
    <property type="entry name" value="Hsp_HslJ-like"/>
</dbReference>
<protein>
    <recommendedName>
        <fullName evidence="2">DUF306 domain-containing protein</fullName>
    </recommendedName>
</protein>
<feature type="domain" description="DUF306" evidence="2">
    <location>
        <begin position="53"/>
        <end position="161"/>
    </location>
</feature>
<dbReference type="Pfam" id="PF03724">
    <property type="entry name" value="META"/>
    <property type="match status" value="1"/>
</dbReference>
<accession>A0ABQ1MZ89</accession>
<dbReference type="PANTHER" id="PTHR35535:SF1">
    <property type="entry name" value="HEAT SHOCK PROTEIN HSLJ"/>
    <property type="match status" value="1"/>
</dbReference>
<keyword evidence="4" id="KW-1185">Reference proteome</keyword>
<evidence type="ECO:0000259" key="2">
    <source>
        <dbReference type="Pfam" id="PF03724"/>
    </source>
</evidence>
<dbReference type="Gene3D" id="2.40.128.270">
    <property type="match status" value="1"/>
</dbReference>
<feature type="signal peptide" evidence="1">
    <location>
        <begin position="1"/>
        <end position="26"/>
    </location>
</feature>